<accession>A0A9W9AWU5</accession>
<proteinExistence type="predicted"/>
<keyword evidence="3" id="KW-1185">Reference proteome</keyword>
<name>A0A9W9AWU5_9AGAR</name>
<evidence type="ECO:0000313" key="3">
    <source>
        <dbReference type="Proteomes" id="UP001150266"/>
    </source>
</evidence>
<keyword evidence="1" id="KW-0472">Membrane</keyword>
<comment type="caution">
    <text evidence="2">The sequence shown here is derived from an EMBL/GenBank/DDBJ whole genome shotgun (WGS) entry which is preliminary data.</text>
</comment>
<evidence type="ECO:0000313" key="2">
    <source>
        <dbReference type="EMBL" id="KAJ4490671.1"/>
    </source>
</evidence>
<organism evidence="2 3">
    <name type="scientific">Lentinula aciculospora</name>
    <dbReference type="NCBI Taxonomy" id="153920"/>
    <lineage>
        <taxon>Eukaryota</taxon>
        <taxon>Fungi</taxon>
        <taxon>Dikarya</taxon>
        <taxon>Basidiomycota</taxon>
        <taxon>Agaricomycotina</taxon>
        <taxon>Agaricomycetes</taxon>
        <taxon>Agaricomycetidae</taxon>
        <taxon>Agaricales</taxon>
        <taxon>Marasmiineae</taxon>
        <taxon>Omphalotaceae</taxon>
        <taxon>Lentinula</taxon>
    </lineage>
</organism>
<gene>
    <name evidence="2" type="ORF">J3R30DRAFT_120024</name>
</gene>
<protein>
    <submittedName>
        <fullName evidence="2">Uncharacterized protein</fullName>
    </submittedName>
</protein>
<keyword evidence="1" id="KW-1133">Transmembrane helix</keyword>
<dbReference type="OrthoDB" id="3079480at2759"/>
<feature type="transmembrane region" description="Helical" evidence="1">
    <location>
        <begin position="60"/>
        <end position="83"/>
    </location>
</feature>
<dbReference type="EMBL" id="JAOTPV010000001">
    <property type="protein sequence ID" value="KAJ4490671.1"/>
    <property type="molecule type" value="Genomic_DNA"/>
</dbReference>
<dbReference type="AlphaFoldDB" id="A0A9W9AWU5"/>
<sequence length="267" mass="30272">MINTTILYSTTSFIRQIVVEYTISQIVSAAAMLGILWYFYANNGPLPAKARDIQGLGVLVLLPLGVKLIFLYLIICYVCTIYYTTSSSRTVREAIKSRTSPLLHQTTVQLPVEGWSIDVEFSLNRPHVKFLNDKFDFAQGLDKSLAGFNRSGEVFMEITINPSAPVWDTDVLLKSSEHDNGVWDARFKVIHREHCIISVYEFALTQKSICLSLEEILLQLRKGGAGGVAWLIETPTFTNFTKFVQQELVPKRRTDDVPEGFWKVRNE</sequence>
<reference evidence="2" key="1">
    <citation type="submission" date="2022-08" db="EMBL/GenBank/DDBJ databases">
        <title>A Global Phylogenomic Analysis of the Shiitake Genus Lentinula.</title>
        <authorList>
            <consortium name="DOE Joint Genome Institute"/>
            <person name="Sierra-Patev S."/>
            <person name="Min B."/>
            <person name="Naranjo-Ortiz M."/>
            <person name="Looney B."/>
            <person name="Konkel Z."/>
            <person name="Slot J.C."/>
            <person name="Sakamoto Y."/>
            <person name="Steenwyk J.L."/>
            <person name="Rokas A."/>
            <person name="Carro J."/>
            <person name="Camarero S."/>
            <person name="Ferreira P."/>
            <person name="Molpeceres G."/>
            <person name="Ruiz-Duenas F.J."/>
            <person name="Serrano A."/>
            <person name="Henrissat B."/>
            <person name="Drula E."/>
            <person name="Hughes K.W."/>
            <person name="Mata J.L."/>
            <person name="Ishikawa N.K."/>
            <person name="Vargas-Isla R."/>
            <person name="Ushijima S."/>
            <person name="Smith C.A."/>
            <person name="Ahrendt S."/>
            <person name="Andreopoulos W."/>
            <person name="He G."/>
            <person name="Labutti K."/>
            <person name="Lipzen A."/>
            <person name="Ng V."/>
            <person name="Riley R."/>
            <person name="Sandor L."/>
            <person name="Barry K."/>
            <person name="Martinez A.T."/>
            <person name="Xiao Y."/>
            <person name="Gibbons J.G."/>
            <person name="Terashima K."/>
            <person name="Grigoriev I.V."/>
            <person name="Hibbett D.S."/>
        </authorList>
    </citation>
    <scope>NUCLEOTIDE SEQUENCE</scope>
    <source>
        <strain evidence="2">JLM2183</strain>
    </source>
</reference>
<dbReference type="Proteomes" id="UP001150266">
    <property type="component" value="Unassembled WGS sequence"/>
</dbReference>
<feature type="transmembrane region" description="Helical" evidence="1">
    <location>
        <begin position="21"/>
        <end position="40"/>
    </location>
</feature>
<evidence type="ECO:0000256" key="1">
    <source>
        <dbReference type="SAM" id="Phobius"/>
    </source>
</evidence>
<keyword evidence="1" id="KW-0812">Transmembrane</keyword>